<dbReference type="Gene3D" id="2.60.120.620">
    <property type="entry name" value="q2cbj1_9rhob like domain"/>
    <property type="match status" value="1"/>
</dbReference>
<accession>A0A383AZ71</accession>
<protein>
    <recommendedName>
        <fullName evidence="2">Prolyl 4-hydroxylase alpha subunit Fe(2+) 2OG dioxygenase domain-containing protein</fullName>
    </recommendedName>
</protein>
<proteinExistence type="predicted"/>
<dbReference type="AlphaFoldDB" id="A0A383AZ71"/>
<sequence>MKDENIFSAFPTPIGFYTLSIDNYEIVNYMDSLDYNRSMGSSTPDADIYLSKNVKVLNDLPELKRIFTEKVENQIKEIYEWMTDFQLTKSWATKCNPGGFSQTHEHANSLLSGAYYPFGHKGFQIMMKSPLPSFWDISNINAPTSSMYSAKEITFQTTDNLLIIFPSYLQHKVMPNDSKDIRYSLAFNIFPKGKISKDDTEITIGEVS</sequence>
<dbReference type="EMBL" id="UINC01195742">
    <property type="protein sequence ID" value="SVE12448.1"/>
    <property type="molecule type" value="Genomic_DNA"/>
</dbReference>
<evidence type="ECO:0000313" key="1">
    <source>
        <dbReference type="EMBL" id="SVE12448.1"/>
    </source>
</evidence>
<dbReference type="InterPro" id="IPR012668">
    <property type="entry name" value="CHP02466"/>
</dbReference>
<name>A0A383AZ71_9ZZZZ</name>
<dbReference type="Pfam" id="PF13759">
    <property type="entry name" value="2OG-FeII_Oxy_5"/>
    <property type="match status" value="1"/>
</dbReference>
<organism evidence="1">
    <name type="scientific">marine metagenome</name>
    <dbReference type="NCBI Taxonomy" id="408172"/>
    <lineage>
        <taxon>unclassified sequences</taxon>
        <taxon>metagenomes</taxon>
        <taxon>ecological metagenomes</taxon>
    </lineage>
</organism>
<evidence type="ECO:0008006" key="2">
    <source>
        <dbReference type="Google" id="ProtNLM"/>
    </source>
</evidence>
<gene>
    <name evidence="1" type="ORF">METZ01_LOCUS465302</name>
</gene>
<reference evidence="1" key="1">
    <citation type="submission" date="2018-05" db="EMBL/GenBank/DDBJ databases">
        <authorList>
            <person name="Lanie J.A."/>
            <person name="Ng W.-L."/>
            <person name="Kazmierczak K.M."/>
            <person name="Andrzejewski T.M."/>
            <person name="Davidsen T.M."/>
            <person name="Wayne K.J."/>
            <person name="Tettelin H."/>
            <person name="Glass J.I."/>
            <person name="Rusch D."/>
            <person name="Podicherti R."/>
            <person name="Tsui H.-C.T."/>
            <person name="Winkler M.E."/>
        </authorList>
    </citation>
    <scope>NUCLEOTIDE SEQUENCE</scope>
</reference>